<dbReference type="InterPro" id="IPR001001">
    <property type="entry name" value="DNA_polIII_beta"/>
</dbReference>
<dbReference type="Gene3D" id="3.70.10.10">
    <property type="match status" value="1"/>
</dbReference>
<comment type="subcellular location">
    <subcellularLocation>
        <location evidence="1 9">Cytoplasm</location>
    </subcellularLocation>
</comment>
<evidence type="ECO:0000259" key="12">
    <source>
        <dbReference type="Pfam" id="PF02768"/>
    </source>
</evidence>
<dbReference type="GO" id="GO:0005737">
    <property type="term" value="C:cytoplasm"/>
    <property type="evidence" value="ECO:0007669"/>
    <property type="project" value="UniProtKB-SubCell"/>
</dbReference>
<comment type="caution">
    <text evidence="13">The sequence shown here is derived from an EMBL/GenBank/DDBJ whole genome shotgun (WGS) entry which is preliminary data.</text>
</comment>
<evidence type="ECO:0000256" key="3">
    <source>
        <dbReference type="ARBA" id="ARBA00022490"/>
    </source>
</evidence>
<evidence type="ECO:0000313" key="14">
    <source>
        <dbReference type="Proteomes" id="UP000178946"/>
    </source>
</evidence>
<evidence type="ECO:0000259" key="11">
    <source>
        <dbReference type="Pfam" id="PF02767"/>
    </source>
</evidence>
<gene>
    <name evidence="13" type="ORF">A3A20_02670</name>
</gene>
<dbReference type="GO" id="GO:0003887">
    <property type="term" value="F:DNA-directed DNA polymerase activity"/>
    <property type="evidence" value="ECO:0007669"/>
    <property type="project" value="UniProtKB-UniRule"/>
</dbReference>
<keyword evidence="5 9" id="KW-0548">Nucleotidyltransferase</keyword>
<accession>A0A1F8DS50</accession>
<dbReference type="GO" id="GO:0008408">
    <property type="term" value="F:3'-5' exonuclease activity"/>
    <property type="evidence" value="ECO:0007669"/>
    <property type="project" value="InterPro"/>
</dbReference>
<dbReference type="GO" id="GO:0006271">
    <property type="term" value="P:DNA strand elongation involved in DNA replication"/>
    <property type="evidence" value="ECO:0007669"/>
    <property type="project" value="TreeGrafter"/>
</dbReference>
<dbReference type="SUPFAM" id="SSF55979">
    <property type="entry name" value="DNA clamp"/>
    <property type="match status" value="3"/>
</dbReference>
<keyword evidence="3 9" id="KW-0963">Cytoplasm</keyword>
<keyword evidence="4 9" id="KW-0808">Transferase</keyword>
<evidence type="ECO:0000256" key="9">
    <source>
        <dbReference type="PIRNR" id="PIRNR000804"/>
    </source>
</evidence>
<dbReference type="CDD" id="cd00140">
    <property type="entry name" value="beta_clamp"/>
    <property type="match status" value="1"/>
</dbReference>
<name>A0A1F8DS50_9BACT</name>
<dbReference type="InterPro" id="IPR046938">
    <property type="entry name" value="DNA_clamp_sf"/>
</dbReference>
<evidence type="ECO:0000256" key="5">
    <source>
        <dbReference type="ARBA" id="ARBA00022695"/>
    </source>
</evidence>
<dbReference type="InterPro" id="IPR022637">
    <property type="entry name" value="DNA_polIII_beta_cen"/>
</dbReference>
<evidence type="ECO:0000259" key="10">
    <source>
        <dbReference type="Pfam" id="PF00712"/>
    </source>
</evidence>
<feature type="domain" description="DNA polymerase III beta sliding clamp N-terminal" evidence="10">
    <location>
        <begin position="1"/>
        <end position="118"/>
    </location>
</feature>
<dbReference type="Pfam" id="PF02768">
    <property type="entry name" value="DNA_pol3_beta_3"/>
    <property type="match status" value="1"/>
</dbReference>
<dbReference type="AlphaFoldDB" id="A0A1F8DS50"/>
<dbReference type="EMBL" id="MGIR01000002">
    <property type="protein sequence ID" value="OGM91451.1"/>
    <property type="molecule type" value="Genomic_DNA"/>
</dbReference>
<evidence type="ECO:0000256" key="4">
    <source>
        <dbReference type="ARBA" id="ARBA00022679"/>
    </source>
</evidence>
<dbReference type="STRING" id="1802557.A3A20_02670"/>
<comment type="similarity">
    <text evidence="2 9">Belongs to the beta sliding clamp family.</text>
</comment>
<dbReference type="GO" id="GO:0003677">
    <property type="term" value="F:DNA binding"/>
    <property type="evidence" value="ECO:0007669"/>
    <property type="project" value="UniProtKB-UniRule"/>
</dbReference>
<dbReference type="Pfam" id="PF02767">
    <property type="entry name" value="DNA_pol3_beta_2"/>
    <property type="match status" value="1"/>
</dbReference>
<dbReference type="NCBIfam" id="TIGR00663">
    <property type="entry name" value="dnan"/>
    <property type="match status" value="1"/>
</dbReference>
<sequence>MKVILLKNNLKIGLETISRSISENSSLPILKTVLVKNNNNKICLLGTNLELAVTSKVAGKIIEEGELAIPFGVFSSIINNLDSDRVNLEKKNKNLIIKTDNYSAVIQGMEPSDFPIIPSIENKNFYVEIQSEIFKDSLSKVIHAAQTSDFRPELNGVLFDFQINAIKLAATDSFRLAEVSISKQQFKTNYESGFKVIIPIKTGQEILRILKDGTSAKLCFDSNQMVLKTDDFELISRLTEGSFPDYEQIIPKKFGTEILLQKDNFVNAIKLSSAFTTKISNLRFRIEDGKKAVEVYSADSALGENTYIIPAKIKGEVAEVGFNWRFLMDGIKAMSSEDVFFGINGENKPAMLKNPEDNSYFYVIMPIKSA</sequence>
<dbReference type="InterPro" id="IPR022635">
    <property type="entry name" value="DNA_polIII_beta_C"/>
</dbReference>
<evidence type="ECO:0000256" key="2">
    <source>
        <dbReference type="ARBA" id="ARBA00010752"/>
    </source>
</evidence>
<comment type="subunit">
    <text evidence="9">Forms a ring-shaped head-to-tail homodimer around DNA.</text>
</comment>
<dbReference type="PANTHER" id="PTHR30478">
    <property type="entry name" value="DNA POLYMERASE III SUBUNIT BETA"/>
    <property type="match status" value="1"/>
</dbReference>
<dbReference type="InterPro" id="IPR022634">
    <property type="entry name" value="DNA_polIII_beta_N"/>
</dbReference>
<keyword evidence="8" id="KW-0238">DNA-binding</keyword>
<comment type="function">
    <text evidence="9">Confers DNA tethering and processivity to DNA polymerases and other proteins. Acts as a clamp, forming a ring around DNA (a reaction catalyzed by the clamp-loading complex) which diffuses in an ATP-independent manner freely and bidirectionally along dsDNA. Initially characterized for its ability to contact the catalytic subunit of DNA polymerase III (Pol III), a complex, multichain enzyme responsible for most of the replicative synthesis in bacteria; Pol III exhibits 3'-5' exonuclease proofreading activity. The beta chain is required for initiation of replication as well as for processivity of DNA replication.</text>
</comment>
<evidence type="ECO:0000256" key="1">
    <source>
        <dbReference type="ARBA" id="ARBA00004496"/>
    </source>
</evidence>
<dbReference type="Gene3D" id="3.10.150.10">
    <property type="entry name" value="DNA Polymerase III, subunit A, domain 2"/>
    <property type="match status" value="1"/>
</dbReference>
<dbReference type="SMART" id="SM00480">
    <property type="entry name" value="POL3Bc"/>
    <property type="match status" value="1"/>
</dbReference>
<keyword evidence="6 9" id="KW-0235">DNA replication</keyword>
<feature type="domain" description="DNA polymerase III beta sliding clamp C-terminal" evidence="12">
    <location>
        <begin position="248"/>
        <end position="367"/>
    </location>
</feature>
<evidence type="ECO:0000313" key="13">
    <source>
        <dbReference type="EMBL" id="OGM91451.1"/>
    </source>
</evidence>
<proteinExistence type="inferred from homology"/>
<dbReference type="PIRSF" id="PIRSF000804">
    <property type="entry name" value="DNA_pol_III_b"/>
    <property type="match status" value="1"/>
</dbReference>
<evidence type="ECO:0000256" key="7">
    <source>
        <dbReference type="ARBA" id="ARBA00022932"/>
    </source>
</evidence>
<dbReference type="GO" id="GO:0009360">
    <property type="term" value="C:DNA polymerase III complex"/>
    <property type="evidence" value="ECO:0007669"/>
    <property type="project" value="InterPro"/>
</dbReference>
<organism evidence="13 14">
    <name type="scientific">Candidatus Wolfebacteria bacterium RIFCSPLOWO2_01_FULL_45_19</name>
    <dbReference type="NCBI Taxonomy" id="1802557"/>
    <lineage>
        <taxon>Bacteria</taxon>
        <taxon>Candidatus Wolfeibacteriota</taxon>
    </lineage>
</organism>
<keyword evidence="7 9" id="KW-0239">DNA-directed DNA polymerase</keyword>
<feature type="domain" description="DNA polymerase III beta sliding clamp central" evidence="11">
    <location>
        <begin position="129"/>
        <end position="245"/>
    </location>
</feature>
<evidence type="ECO:0000256" key="6">
    <source>
        <dbReference type="ARBA" id="ARBA00022705"/>
    </source>
</evidence>
<dbReference type="Proteomes" id="UP000178946">
    <property type="component" value="Unassembled WGS sequence"/>
</dbReference>
<dbReference type="Pfam" id="PF00712">
    <property type="entry name" value="DNA_pol3_beta"/>
    <property type="match status" value="1"/>
</dbReference>
<reference evidence="13 14" key="1">
    <citation type="journal article" date="2016" name="Nat. Commun.">
        <title>Thousands of microbial genomes shed light on interconnected biogeochemical processes in an aquifer system.</title>
        <authorList>
            <person name="Anantharaman K."/>
            <person name="Brown C.T."/>
            <person name="Hug L.A."/>
            <person name="Sharon I."/>
            <person name="Castelle C.J."/>
            <person name="Probst A.J."/>
            <person name="Thomas B.C."/>
            <person name="Singh A."/>
            <person name="Wilkins M.J."/>
            <person name="Karaoz U."/>
            <person name="Brodie E.L."/>
            <person name="Williams K.H."/>
            <person name="Hubbard S.S."/>
            <person name="Banfield J.F."/>
        </authorList>
    </citation>
    <scope>NUCLEOTIDE SEQUENCE [LARGE SCALE GENOMIC DNA]</scope>
</reference>
<evidence type="ECO:0000256" key="8">
    <source>
        <dbReference type="ARBA" id="ARBA00023125"/>
    </source>
</evidence>
<dbReference type="PANTHER" id="PTHR30478:SF0">
    <property type="entry name" value="BETA SLIDING CLAMP"/>
    <property type="match status" value="1"/>
</dbReference>
<protein>
    <recommendedName>
        <fullName evidence="9">Beta sliding clamp</fullName>
    </recommendedName>
</protein>